<evidence type="ECO:0000256" key="4">
    <source>
        <dbReference type="ARBA" id="ARBA00023163"/>
    </source>
</evidence>
<dbReference type="GO" id="GO:0006351">
    <property type="term" value="P:DNA-templated transcription"/>
    <property type="evidence" value="ECO:0007669"/>
    <property type="project" value="InterPro"/>
</dbReference>
<organism evidence="8 9">
    <name type="scientific">Mycena metata</name>
    <dbReference type="NCBI Taxonomy" id="1033252"/>
    <lineage>
        <taxon>Eukaryota</taxon>
        <taxon>Fungi</taxon>
        <taxon>Dikarya</taxon>
        <taxon>Basidiomycota</taxon>
        <taxon>Agaricomycotina</taxon>
        <taxon>Agaricomycetes</taxon>
        <taxon>Agaricomycetidae</taxon>
        <taxon>Agaricales</taxon>
        <taxon>Marasmiineae</taxon>
        <taxon>Mycenaceae</taxon>
        <taxon>Mycena</taxon>
    </lineage>
</organism>
<dbReference type="EMBL" id="JARKIB010000020">
    <property type="protein sequence ID" value="KAJ7768253.1"/>
    <property type="molecule type" value="Genomic_DNA"/>
</dbReference>
<feature type="domain" description="Zn(2)-C6 fungal-type" evidence="7">
    <location>
        <begin position="16"/>
        <end position="45"/>
    </location>
</feature>
<evidence type="ECO:0000256" key="5">
    <source>
        <dbReference type="ARBA" id="ARBA00023242"/>
    </source>
</evidence>
<feature type="region of interest" description="Disordered" evidence="6">
    <location>
        <begin position="712"/>
        <end position="762"/>
    </location>
</feature>
<dbReference type="GO" id="GO:0003677">
    <property type="term" value="F:DNA binding"/>
    <property type="evidence" value="ECO:0007669"/>
    <property type="project" value="InterPro"/>
</dbReference>
<dbReference type="Gene3D" id="4.10.240.10">
    <property type="entry name" value="Zn(2)-C6 fungal-type DNA-binding domain"/>
    <property type="match status" value="1"/>
</dbReference>
<comment type="subcellular location">
    <subcellularLocation>
        <location evidence="1">Nucleus</location>
    </subcellularLocation>
</comment>
<proteinExistence type="predicted"/>
<dbReference type="PANTHER" id="PTHR47338">
    <property type="entry name" value="ZN(II)2CYS6 TRANSCRIPTION FACTOR (EUROFUNG)-RELATED"/>
    <property type="match status" value="1"/>
</dbReference>
<dbReference type="PANTHER" id="PTHR47338:SF5">
    <property type="entry name" value="ZN(II)2CYS6 TRANSCRIPTION FACTOR (EUROFUNG)"/>
    <property type="match status" value="1"/>
</dbReference>
<sequence>MPSPQPPEKSKKVSRACNTCRLKRKKCDGLEPCIFCTETKVECSYSREPRRRGPPSGYLKNTETRVTLLETLLGLFIQTAGPQTAQGLFDAVQTLRKESSTNTQEIWDAYKVTWTDSDASRAVHDLAGLFAPFSPAENQTPAVKPLLPLSGKQSQAPPPPPSLPARSPSPFPATLSYRNESFERTVTHEPTMQSEIPPLHEQNPPAPQQVHLPHVVDMDLSMPMFLPPPSSTGAATPSYTGAYWRTAALTSPSSALASLPLPLSPTLADLSFPPTAPPIADLPPQHLCAALLAAYHTDVHPSLPILSPTQCAPPNPLEATPMLLLALCAYTARLAPLAVPTRVAADVWYESASALLFAALRRAVVSFDVVQTLLFLALRDHGRARDAMAWRGIGAAVRVAVELGLDGSETNSRESTTAGEDVWKRGLWGVVSMLDLFLSIQLSHAPASAEALRPLSFSPRPSLNSVMSMNTPTIMNALPSPSPSVASAATSPSTTLFRSTPIHNSSAGREDAHDSMDLDDDTALFAYMRTLVRIITRVHFCVTLGYGETPLSPTSSTGTSSTTSFLRDELAAWHRGLPQRFRVALGGERVPRAVLEAHMLYQVGVGMLASTGSSVDTDAAADEATSTFNVLLDKYRPSLALAGPHVVWLVFAAARAGLRRSPAKNGLGVGVGPGTARALQTQLYLLNCREALAAMGETWELARRCAHTLERLMEGGESRPQSSNAGKRKREDEAGEEGESSGAKRRDVARVRGEDGAPGWAEQFDFDAGWGVGMGSDIDPFGMSVDGLWGADGGSAGLWGAGQWDESLWGRNMFSGGQLTPGTGRGLGMGLGLFDAPPGG</sequence>
<dbReference type="GO" id="GO:0005634">
    <property type="term" value="C:nucleus"/>
    <property type="evidence" value="ECO:0007669"/>
    <property type="project" value="UniProtKB-SubCell"/>
</dbReference>
<dbReference type="InterPro" id="IPR050815">
    <property type="entry name" value="TF_fung"/>
</dbReference>
<name>A0AAD7NMP7_9AGAR</name>
<dbReference type="InterPro" id="IPR036864">
    <property type="entry name" value="Zn2-C6_fun-type_DNA-bd_sf"/>
</dbReference>
<feature type="region of interest" description="Disordered" evidence="6">
    <location>
        <begin position="481"/>
        <end position="514"/>
    </location>
</feature>
<evidence type="ECO:0000256" key="6">
    <source>
        <dbReference type="SAM" id="MobiDB-lite"/>
    </source>
</evidence>
<dbReference type="InterPro" id="IPR001138">
    <property type="entry name" value="Zn2Cys6_DnaBD"/>
</dbReference>
<feature type="compositionally biased region" description="Pro residues" evidence="6">
    <location>
        <begin position="156"/>
        <end position="171"/>
    </location>
</feature>
<dbReference type="CDD" id="cd00067">
    <property type="entry name" value="GAL4"/>
    <property type="match status" value="1"/>
</dbReference>
<dbReference type="GO" id="GO:0000981">
    <property type="term" value="F:DNA-binding transcription factor activity, RNA polymerase II-specific"/>
    <property type="evidence" value="ECO:0007669"/>
    <property type="project" value="InterPro"/>
</dbReference>
<dbReference type="PROSITE" id="PS00463">
    <property type="entry name" value="ZN2_CY6_FUNGAL_1"/>
    <property type="match status" value="1"/>
</dbReference>
<dbReference type="CDD" id="cd12148">
    <property type="entry name" value="fungal_TF_MHR"/>
    <property type="match status" value="1"/>
</dbReference>
<evidence type="ECO:0000259" key="7">
    <source>
        <dbReference type="PROSITE" id="PS50048"/>
    </source>
</evidence>
<dbReference type="GO" id="GO:0008270">
    <property type="term" value="F:zinc ion binding"/>
    <property type="evidence" value="ECO:0007669"/>
    <property type="project" value="InterPro"/>
</dbReference>
<gene>
    <name evidence="8" type="ORF">B0H16DRAFT_311602</name>
</gene>
<dbReference type="SMART" id="SM00066">
    <property type="entry name" value="GAL4"/>
    <property type="match status" value="1"/>
</dbReference>
<evidence type="ECO:0000256" key="3">
    <source>
        <dbReference type="ARBA" id="ARBA00023015"/>
    </source>
</evidence>
<evidence type="ECO:0000256" key="2">
    <source>
        <dbReference type="ARBA" id="ARBA00022723"/>
    </source>
</evidence>
<reference evidence="8" key="1">
    <citation type="submission" date="2023-03" db="EMBL/GenBank/DDBJ databases">
        <title>Massive genome expansion in bonnet fungi (Mycena s.s.) driven by repeated elements and novel gene families across ecological guilds.</title>
        <authorList>
            <consortium name="Lawrence Berkeley National Laboratory"/>
            <person name="Harder C.B."/>
            <person name="Miyauchi S."/>
            <person name="Viragh M."/>
            <person name="Kuo A."/>
            <person name="Thoen E."/>
            <person name="Andreopoulos B."/>
            <person name="Lu D."/>
            <person name="Skrede I."/>
            <person name="Drula E."/>
            <person name="Henrissat B."/>
            <person name="Morin E."/>
            <person name="Kohler A."/>
            <person name="Barry K."/>
            <person name="LaButti K."/>
            <person name="Morin E."/>
            <person name="Salamov A."/>
            <person name="Lipzen A."/>
            <person name="Mereny Z."/>
            <person name="Hegedus B."/>
            <person name="Baldrian P."/>
            <person name="Stursova M."/>
            <person name="Weitz H."/>
            <person name="Taylor A."/>
            <person name="Grigoriev I.V."/>
            <person name="Nagy L.G."/>
            <person name="Martin F."/>
            <person name="Kauserud H."/>
        </authorList>
    </citation>
    <scope>NUCLEOTIDE SEQUENCE</scope>
    <source>
        <strain evidence="8">CBHHK182m</strain>
    </source>
</reference>
<evidence type="ECO:0000313" key="9">
    <source>
        <dbReference type="Proteomes" id="UP001215598"/>
    </source>
</evidence>
<keyword evidence="2" id="KW-0479">Metal-binding</keyword>
<keyword evidence="4" id="KW-0804">Transcription</keyword>
<dbReference type="AlphaFoldDB" id="A0AAD7NMP7"/>
<accession>A0AAD7NMP7</accession>
<feature type="compositionally biased region" description="Low complexity" evidence="6">
    <location>
        <begin position="483"/>
        <end position="495"/>
    </location>
</feature>
<comment type="caution">
    <text evidence="8">The sequence shown here is derived from an EMBL/GenBank/DDBJ whole genome shotgun (WGS) entry which is preliminary data.</text>
</comment>
<keyword evidence="5" id="KW-0539">Nucleus</keyword>
<feature type="region of interest" description="Disordered" evidence="6">
    <location>
        <begin position="141"/>
        <end position="175"/>
    </location>
</feature>
<dbReference type="Proteomes" id="UP001215598">
    <property type="component" value="Unassembled WGS sequence"/>
</dbReference>
<dbReference type="SUPFAM" id="SSF57701">
    <property type="entry name" value="Zn2/Cys6 DNA-binding domain"/>
    <property type="match status" value="1"/>
</dbReference>
<feature type="compositionally biased region" description="Polar residues" evidence="6">
    <location>
        <begin position="496"/>
        <end position="507"/>
    </location>
</feature>
<evidence type="ECO:0000256" key="1">
    <source>
        <dbReference type="ARBA" id="ARBA00004123"/>
    </source>
</evidence>
<feature type="compositionally biased region" description="Basic and acidic residues" evidence="6">
    <location>
        <begin position="742"/>
        <end position="755"/>
    </location>
</feature>
<keyword evidence="3" id="KW-0805">Transcription regulation</keyword>
<dbReference type="Pfam" id="PF00172">
    <property type="entry name" value="Zn_clus"/>
    <property type="match status" value="1"/>
</dbReference>
<dbReference type="Pfam" id="PF04082">
    <property type="entry name" value="Fungal_trans"/>
    <property type="match status" value="1"/>
</dbReference>
<dbReference type="InterPro" id="IPR007219">
    <property type="entry name" value="XnlR_reg_dom"/>
</dbReference>
<protein>
    <recommendedName>
        <fullName evidence="7">Zn(2)-C6 fungal-type domain-containing protein</fullName>
    </recommendedName>
</protein>
<keyword evidence="9" id="KW-1185">Reference proteome</keyword>
<evidence type="ECO:0000313" key="8">
    <source>
        <dbReference type="EMBL" id="KAJ7768253.1"/>
    </source>
</evidence>
<dbReference type="PROSITE" id="PS50048">
    <property type="entry name" value="ZN2_CY6_FUNGAL_2"/>
    <property type="match status" value="1"/>
</dbReference>